<dbReference type="Proteomes" id="UP000318413">
    <property type="component" value="Unassembled WGS sequence"/>
</dbReference>
<evidence type="ECO:0000259" key="1">
    <source>
        <dbReference type="Pfam" id="PF07238"/>
    </source>
</evidence>
<gene>
    <name evidence="2" type="ORF">EAH84_03220</name>
</gene>
<dbReference type="AlphaFoldDB" id="A0A502CPK3"/>
<keyword evidence="3" id="KW-1185">Reference proteome</keyword>
<dbReference type="SUPFAM" id="SSF141371">
    <property type="entry name" value="PilZ domain-like"/>
    <property type="match status" value="1"/>
</dbReference>
<reference evidence="2 3" key="1">
    <citation type="journal article" date="2019" name="Environ. Microbiol.">
        <title>Species interactions and distinct microbial communities in high Arctic permafrost affected cryosols are associated with the CH4 and CO2 gas fluxes.</title>
        <authorList>
            <person name="Altshuler I."/>
            <person name="Hamel J."/>
            <person name="Turney S."/>
            <person name="Magnuson E."/>
            <person name="Levesque R."/>
            <person name="Greer C."/>
            <person name="Whyte L.G."/>
        </authorList>
    </citation>
    <scope>NUCLEOTIDE SEQUENCE [LARGE SCALE GENOMIC DNA]</scope>
    <source>
        <strain evidence="2 3">S5.1</strain>
    </source>
</reference>
<dbReference type="OrthoDB" id="9806898at2"/>
<name>A0A502CPK3_9SPHN</name>
<organism evidence="2 3">
    <name type="scientific">Sphingomonas oligophenolica</name>
    <dbReference type="NCBI Taxonomy" id="301154"/>
    <lineage>
        <taxon>Bacteria</taxon>
        <taxon>Pseudomonadati</taxon>
        <taxon>Pseudomonadota</taxon>
        <taxon>Alphaproteobacteria</taxon>
        <taxon>Sphingomonadales</taxon>
        <taxon>Sphingomonadaceae</taxon>
        <taxon>Sphingomonas</taxon>
    </lineage>
</organism>
<dbReference type="Pfam" id="PF07238">
    <property type="entry name" value="PilZ"/>
    <property type="match status" value="1"/>
</dbReference>
<protein>
    <submittedName>
        <fullName evidence="2">PilZ domain-containing protein</fullName>
    </submittedName>
</protein>
<accession>A0A502CPK3</accession>
<dbReference type="EMBL" id="RCZK01000002">
    <property type="protein sequence ID" value="TPG14594.1"/>
    <property type="molecule type" value="Genomic_DNA"/>
</dbReference>
<evidence type="ECO:0000313" key="2">
    <source>
        <dbReference type="EMBL" id="TPG14594.1"/>
    </source>
</evidence>
<dbReference type="GO" id="GO:0035438">
    <property type="term" value="F:cyclic-di-GMP binding"/>
    <property type="evidence" value="ECO:0007669"/>
    <property type="project" value="InterPro"/>
</dbReference>
<comment type="caution">
    <text evidence="2">The sequence shown here is derived from an EMBL/GenBank/DDBJ whole genome shotgun (WGS) entry which is preliminary data.</text>
</comment>
<feature type="domain" description="PilZ" evidence="1">
    <location>
        <begin position="23"/>
        <end position="88"/>
    </location>
</feature>
<sequence>MITAKDDRGEPRDEVFHRSRAILPDRRSVPIVVVNLSPHGLMIRSDAPISAGEWIKVALPVVGDVDAAIRWALGGRIGCQLDRPIAAAQYYAVLAAMRA</sequence>
<proteinExistence type="predicted"/>
<dbReference type="InterPro" id="IPR009875">
    <property type="entry name" value="PilZ_domain"/>
</dbReference>
<evidence type="ECO:0000313" key="3">
    <source>
        <dbReference type="Proteomes" id="UP000318413"/>
    </source>
</evidence>